<organism evidence="6 7">
    <name type="scientific">Pseudovibrio ascidiaceicola</name>
    <dbReference type="NCBI Taxonomy" id="285279"/>
    <lineage>
        <taxon>Bacteria</taxon>
        <taxon>Pseudomonadati</taxon>
        <taxon>Pseudomonadota</taxon>
        <taxon>Alphaproteobacteria</taxon>
        <taxon>Hyphomicrobiales</taxon>
        <taxon>Stappiaceae</taxon>
        <taxon>Pseudovibrio</taxon>
    </lineage>
</organism>
<dbReference type="PANTHER" id="PTHR23534:SF1">
    <property type="entry name" value="MAJOR FACILITATOR SUPERFAMILY PROTEIN"/>
    <property type="match status" value="1"/>
</dbReference>
<reference evidence="6 7" key="1">
    <citation type="submission" date="2016-10" db="EMBL/GenBank/DDBJ databases">
        <authorList>
            <person name="Varghese N."/>
            <person name="Submissions S."/>
        </authorList>
    </citation>
    <scope>NUCLEOTIDE SEQUENCE [LARGE SCALE GENOMIC DNA]</scope>
    <source>
        <strain evidence="6 7">DSM 16392</strain>
    </source>
</reference>
<feature type="transmembrane region" description="Helical" evidence="4">
    <location>
        <begin position="346"/>
        <end position="365"/>
    </location>
</feature>
<dbReference type="SUPFAM" id="SSF103473">
    <property type="entry name" value="MFS general substrate transporter"/>
    <property type="match status" value="1"/>
</dbReference>
<dbReference type="RefSeq" id="WP_063311619.1">
    <property type="nucleotide sequence ID" value="NZ_FOSK01000008.1"/>
</dbReference>
<keyword evidence="2 4" id="KW-1133">Transmembrane helix</keyword>
<dbReference type="PROSITE" id="PS50850">
    <property type="entry name" value="MFS"/>
    <property type="match status" value="1"/>
</dbReference>
<dbReference type="EMBL" id="FOSK01000008">
    <property type="protein sequence ID" value="SFK70488.1"/>
    <property type="molecule type" value="Genomic_DNA"/>
</dbReference>
<evidence type="ECO:0000256" key="2">
    <source>
        <dbReference type="ARBA" id="ARBA00022989"/>
    </source>
</evidence>
<feature type="transmembrane region" description="Helical" evidence="4">
    <location>
        <begin position="287"/>
        <end position="304"/>
    </location>
</feature>
<sequence length="405" mass="43184">MANTLAAPLIDDGLAKRNALLLALAQSFAGGVPPIIFATTSILASVLLVDDKSLATLPVTAFVLGTAIGTLPAGMIMRSFGRRAGLVGALLFGVLFALVAAYAAYLGSFTLLCVSTLGSGFVMAFTQQARFAAADTASPAFKPKAISWVLTGGILAGVVGPQTVILTQGMFEPFLFVGTYLAQAVLMLIGLFFVAFLEIPLPPKMEKHERGRPLLEILKQQKFFVAVGCGMISYAIMNLIMTSAPLAMVACGLTNSDAALGIQWHVIAMFAPSFITGSLISRFGHGAVIGTGFLLYAVCALVGLTGLERWIFWSSLILLGLGWNFSFVGASALLTQTYRPEEQNRVQSINDFFVFGLVATASFSSGKLLNVFGWETVNLMVFPFVILCLFLVVSLMFTEKREVKV</sequence>
<dbReference type="InterPro" id="IPR011701">
    <property type="entry name" value="MFS"/>
</dbReference>
<feature type="transmembrane region" description="Helical" evidence="4">
    <location>
        <begin position="20"/>
        <end position="49"/>
    </location>
</feature>
<comment type="caution">
    <text evidence="6">The sequence shown here is derived from an EMBL/GenBank/DDBJ whole genome shotgun (WGS) entry which is preliminary data.</text>
</comment>
<dbReference type="Gene3D" id="1.20.1250.20">
    <property type="entry name" value="MFS general substrate transporter like domains"/>
    <property type="match status" value="1"/>
</dbReference>
<feature type="transmembrane region" description="Helical" evidence="4">
    <location>
        <begin position="146"/>
        <end position="168"/>
    </location>
</feature>
<evidence type="ECO:0000259" key="5">
    <source>
        <dbReference type="PROSITE" id="PS50850"/>
    </source>
</evidence>
<evidence type="ECO:0000313" key="7">
    <source>
        <dbReference type="Proteomes" id="UP000199598"/>
    </source>
</evidence>
<evidence type="ECO:0000256" key="1">
    <source>
        <dbReference type="ARBA" id="ARBA00022692"/>
    </source>
</evidence>
<evidence type="ECO:0000256" key="4">
    <source>
        <dbReference type="SAM" id="Phobius"/>
    </source>
</evidence>
<accession>A0A1I4BNW4</accession>
<dbReference type="Pfam" id="PF07690">
    <property type="entry name" value="MFS_1"/>
    <property type="match status" value="1"/>
</dbReference>
<keyword evidence="3 4" id="KW-0472">Membrane</keyword>
<evidence type="ECO:0000313" key="6">
    <source>
        <dbReference type="EMBL" id="SFK70488.1"/>
    </source>
</evidence>
<protein>
    <submittedName>
        <fullName evidence="6">Predicted arabinose efflux permease, MFS family</fullName>
    </submittedName>
</protein>
<dbReference type="PANTHER" id="PTHR23534">
    <property type="entry name" value="MFS PERMEASE"/>
    <property type="match status" value="1"/>
</dbReference>
<feature type="transmembrane region" description="Helical" evidence="4">
    <location>
        <begin position="262"/>
        <end position="280"/>
    </location>
</feature>
<feature type="transmembrane region" description="Helical" evidence="4">
    <location>
        <begin position="55"/>
        <end position="77"/>
    </location>
</feature>
<keyword evidence="1 4" id="KW-0812">Transmembrane</keyword>
<gene>
    <name evidence="6" type="ORF">SAMN04488518_10871</name>
</gene>
<feature type="transmembrane region" description="Helical" evidence="4">
    <location>
        <begin position="310"/>
        <end position="334"/>
    </location>
</feature>
<dbReference type="InterPro" id="IPR036259">
    <property type="entry name" value="MFS_trans_sf"/>
</dbReference>
<feature type="transmembrane region" description="Helical" evidence="4">
    <location>
        <begin position="180"/>
        <end position="202"/>
    </location>
</feature>
<feature type="transmembrane region" description="Helical" evidence="4">
    <location>
        <begin position="223"/>
        <end position="250"/>
    </location>
</feature>
<feature type="transmembrane region" description="Helical" evidence="4">
    <location>
        <begin position="84"/>
        <end position="103"/>
    </location>
</feature>
<dbReference type="Proteomes" id="UP000199598">
    <property type="component" value="Unassembled WGS sequence"/>
</dbReference>
<keyword evidence="7" id="KW-1185">Reference proteome</keyword>
<feature type="transmembrane region" description="Helical" evidence="4">
    <location>
        <begin position="109"/>
        <end position="126"/>
    </location>
</feature>
<evidence type="ECO:0000256" key="3">
    <source>
        <dbReference type="ARBA" id="ARBA00023136"/>
    </source>
</evidence>
<proteinExistence type="predicted"/>
<dbReference type="InterPro" id="IPR020846">
    <property type="entry name" value="MFS_dom"/>
</dbReference>
<feature type="transmembrane region" description="Helical" evidence="4">
    <location>
        <begin position="377"/>
        <end position="397"/>
    </location>
</feature>
<name>A0A1I4BNW4_9HYPH</name>
<feature type="domain" description="Major facilitator superfamily (MFS) profile" evidence="5">
    <location>
        <begin position="221"/>
        <end position="405"/>
    </location>
</feature>